<accession>A0A6J6ZJ81</accession>
<sequence length="166" mass="18094">MDHQVDPHVGPGVGTSRTSAVPPSFGRLLSGPLDYSLQGNAKTVEGKQHAQRDAQFVYLNGKITDALAAGDPVVSVDAKKWALVGEYAHKGQTSRPVGDPRRVDLHDFPGELGQAAADHPRMARGMELHHHRHSQMTELFIARPFVHLEEPSYQMSGFTRSRLAAG</sequence>
<dbReference type="Pfam" id="PF07592">
    <property type="entry name" value="DDE_Tnp_ISAZ013"/>
    <property type="match status" value="1"/>
</dbReference>
<evidence type="ECO:0000313" key="2">
    <source>
        <dbReference type="EMBL" id="CAB4819796.1"/>
    </source>
</evidence>
<name>A0A6J6ZJ81_9ZZZZ</name>
<feature type="region of interest" description="Disordered" evidence="1">
    <location>
        <begin position="1"/>
        <end position="22"/>
    </location>
</feature>
<dbReference type="AlphaFoldDB" id="A0A6J6ZJ81"/>
<dbReference type="EMBL" id="CAFABK010000002">
    <property type="protein sequence ID" value="CAB4819796.1"/>
    <property type="molecule type" value="Genomic_DNA"/>
</dbReference>
<proteinExistence type="predicted"/>
<dbReference type="InterPro" id="IPR011518">
    <property type="entry name" value="Transposase_36"/>
</dbReference>
<evidence type="ECO:0000256" key="1">
    <source>
        <dbReference type="SAM" id="MobiDB-lite"/>
    </source>
</evidence>
<gene>
    <name evidence="2" type="ORF">UFOPK3204_00079</name>
</gene>
<organism evidence="2">
    <name type="scientific">freshwater metagenome</name>
    <dbReference type="NCBI Taxonomy" id="449393"/>
    <lineage>
        <taxon>unclassified sequences</taxon>
        <taxon>metagenomes</taxon>
        <taxon>ecological metagenomes</taxon>
    </lineage>
</organism>
<reference evidence="2" key="1">
    <citation type="submission" date="2020-05" db="EMBL/GenBank/DDBJ databases">
        <authorList>
            <person name="Chiriac C."/>
            <person name="Salcher M."/>
            <person name="Ghai R."/>
            <person name="Kavagutti S V."/>
        </authorList>
    </citation>
    <scope>NUCLEOTIDE SEQUENCE</scope>
</reference>
<protein>
    <submittedName>
        <fullName evidence="2">Unannotated protein</fullName>
    </submittedName>
</protein>